<protein>
    <submittedName>
        <fullName evidence="2">Uncharacterized protein, contains metal-binding DGC domain</fullName>
    </submittedName>
</protein>
<dbReference type="InterPro" id="IPR018720">
    <property type="entry name" value="DUF2249"/>
</dbReference>
<feature type="domain" description="DUF2249" evidence="1">
    <location>
        <begin position="256"/>
        <end position="323"/>
    </location>
</feature>
<evidence type="ECO:0000259" key="1">
    <source>
        <dbReference type="Pfam" id="PF10006"/>
    </source>
</evidence>
<dbReference type="RefSeq" id="WP_146690639.1">
    <property type="nucleotide sequence ID" value="NZ_LT629750.1"/>
</dbReference>
<keyword evidence="3" id="KW-1185">Reference proteome</keyword>
<sequence length="335" mass="36046">MSKAEAVTDSKRSLPVVYSCSGCSSAAQMANHTAVRLDRTAQAEMSCIAGVGGDVPSLVKIAKSGRPILAIDGCPLRCVERSLARHGVIPAAHLILTNLGIKKRFHQRFDENEAVVVYRRAVAALRSIETPPPAEHVSSVPAVQTGRNDIGRRDENSEGVPVLTADTSLIDGIMRDESLLDRIIALDGRFGKFRKVLNDERVAANVNLKDVAHMLDVEVRALLAFANGQAPMEMPGKPSELPVSGSIDASATARILDVRPLFERGIEPLMTILEAASALEGDAALIVEAPFHPLPLRRLLGGRGFESRAARLSSEHWQVAFRHEPPGTASRDAAR</sequence>
<reference evidence="3" key="1">
    <citation type="submission" date="2016-10" db="EMBL/GenBank/DDBJ databases">
        <authorList>
            <person name="Varghese N."/>
            <person name="Submissions S."/>
        </authorList>
    </citation>
    <scope>NUCLEOTIDE SEQUENCE [LARGE SCALE GENOMIC DNA]</scope>
    <source>
        <strain evidence="3">GAS369</strain>
    </source>
</reference>
<name>A0A1H2BFM5_9BRAD</name>
<gene>
    <name evidence="2" type="ORF">SAMN05444158_7129</name>
</gene>
<evidence type="ECO:0000313" key="2">
    <source>
        <dbReference type="EMBL" id="SDT57041.1"/>
    </source>
</evidence>
<dbReference type="Pfam" id="PF08859">
    <property type="entry name" value="DGC"/>
    <property type="match status" value="1"/>
</dbReference>
<dbReference type="InterPro" id="IPR014958">
    <property type="entry name" value="DGC"/>
</dbReference>
<dbReference type="EMBL" id="LT629750">
    <property type="protein sequence ID" value="SDT57041.1"/>
    <property type="molecule type" value="Genomic_DNA"/>
</dbReference>
<organism evidence="2 3">
    <name type="scientific">Bradyrhizobium canariense</name>
    <dbReference type="NCBI Taxonomy" id="255045"/>
    <lineage>
        <taxon>Bacteria</taxon>
        <taxon>Pseudomonadati</taxon>
        <taxon>Pseudomonadota</taxon>
        <taxon>Alphaproteobacteria</taxon>
        <taxon>Hyphomicrobiales</taxon>
        <taxon>Nitrobacteraceae</taxon>
        <taxon>Bradyrhizobium</taxon>
    </lineage>
</organism>
<dbReference type="Pfam" id="PF10006">
    <property type="entry name" value="DUF2249"/>
    <property type="match status" value="1"/>
</dbReference>
<accession>A0A1H2BFM5</accession>
<evidence type="ECO:0000313" key="3">
    <source>
        <dbReference type="Proteomes" id="UP000243904"/>
    </source>
</evidence>
<dbReference type="Proteomes" id="UP000243904">
    <property type="component" value="Chromosome I"/>
</dbReference>
<dbReference type="AlphaFoldDB" id="A0A1H2BFM5"/>
<proteinExistence type="predicted"/>